<proteinExistence type="predicted"/>
<feature type="transmembrane region" description="Helical" evidence="1">
    <location>
        <begin position="12"/>
        <end position="30"/>
    </location>
</feature>
<evidence type="ECO:0000259" key="2">
    <source>
        <dbReference type="Pfam" id="PF03779"/>
    </source>
</evidence>
<evidence type="ECO:0000313" key="3">
    <source>
        <dbReference type="EMBL" id="GGN46242.1"/>
    </source>
</evidence>
<comment type="caution">
    <text evidence="3">The sequence shown here is derived from an EMBL/GenBank/DDBJ whole genome shotgun (WGS) entry which is preliminary data.</text>
</comment>
<feature type="domain" description="SPW repeat-containing integral membrane" evidence="2">
    <location>
        <begin position="6"/>
        <end position="108"/>
    </location>
</feature>
<organism evidence="3 4">
    <name type="scientific">Novosphingobium indicum</name>
    <dbReference type="NCBI Taxonomy" id="462949"/>
    <lineage>
        <taxon>Bacteria</taxon>
        <taxon>Pseudomonadati</taxon>
        <taxon>Pseudomonadota</taxon>
        <taxon>Alphaproteobacteria</taxon>
        <taxon>Sphingomonadales</taxon>
        <taxon>Sphingomonadaceae</taxon>
        <taxon>Novosphingobium</taxon>
    </lineage>
</organism>
<dbReference type="RefSeq" id="WP_168176344.1">
    <property type="nucleotide sequence ID" value="NZ_BMLK01000005.1"/>
</dbReference>
<sequence>MGKQHWQDWINGLLGLWIFGSPWLLSHSMVTEVPVAGGILGMWNLSVVGLAVVVICAIALYRFNTLAEWINLLSGAWLVVSPLALGFSASAALTWNSVVSGSLIVIFAGWCLYDARNSRL</sequence>
<name>A0ABQ2JF27_9SPHN</name>
<dbReference type="EMBL" id="BMLK01000005">
    <property type="protein sequence ID" value="GGN46242.1"/>
    <property type="molecule type" value="Genomic_DNA"/>
</dbReference>
<keyword evidence="1" id="KW-0812">Transmembrane</keyword>
<evidence type="ECO:0000313" key="4">
    <source>
        <dbReference type="Proteomes" id="UP000605099"/>
    </source>
</evidence>
<dbReference type="Pfam" id="PF03779">
    <property type="entry name" value="SPW"/>
    <property type="match status" value="1"/>
</dbReference>
<gene>
    <name evidence="3" type="ORF">GCM10011349_13180</name>
</gene>
<keyword evidence="1" id="KW-0472">Membrane</keyword>
<keyword evidence="4" id="KW-1185">Reference proteome</keyword>
<feature type="transmembrane region" description="Helical" evidence="1">
    <location>
        <begin position="93"/>
        <end position="113"/>
    </location>
</feature>
<feature type="transmembrane region" description="Helical" evidence="1">
    <location>
        <begin position="42"/>
        <end position="62"/>
    </location>
</feature>
<feature type="transmembrane region" description="Helical" evidence="1">
    <location>
        <begin position="69"/>
        <end position="87"/>
    </location>
</feature>
<evidence type="ECO:0000256" key="1">
    <source>
        <dbReference type="SAM" id="Phobius"/>
    </source>
</evidence>
<dbReference type="Proteomes" id="UP000605099">
    <property type="component" value="Unassembled WGS sequence"/>
</dbReference>
<protein>
    <recommendedName>
        <fullName evidence="2">SPW repeat-containing integral membrane domain-containing protein</fullName>
    </recommendedName>
</protein>
<reference evidence="4" key="1">
    <citation type="journal article" date="2019" name="Int. J. Syst. Evol. Microbiol.">
        <title>The Global Catalogue of Microorganisms (GCM) 10K type strain sequencing project: providing services to taxonomists for standard genome sequencing and annotation.</title>
        <authorList>
            <consortium name="The Broad Institute Genomics Platform"/>
            <consortium name="The Broad Institute Genome Sequencing Center for Infectious Disease"/>
            <person name="Wu L."/>
            <person name="Ma J."/>
        </authorList>
    </citation>
    <scope>NUCLEOTIDE SEQUENCE [LARGE SCALE GENOMIC DNA]</scope>
    <source>
        <strain evidence="4">CGMCC 1.6784</strain>
    </source>
</reference>
<keyword evidence="1" id="KW-1133">Transmembrane helix</keyword>
<dbReference type="InterPro" id="IPR005530">
    <property type="entry name" value="SPW"/>
</dbReference>
<accession>A0ABQ2JF27</accession>